<name>U4TB23_9GAMM</name>
<accession>U4TB23</accession>
<dbReference type="PATRIC" id="fig|1354303.4.peg.1166"/>
<comment type="caution">
    <text evidence="1">The sequence shown here is derived from an EMBL/GenBank/DDBJ whole genome shotgun (WGS) entry which is preliminary data.</text>
</comment>
<evidence type="ECO:0000313" key="1">
    <source>
        <dbReference type="EMBL" id="ERL55939.1"/>
    </source>
</evidence>
<dbReference type="AlphaFoldDB" id="U4TB23"/>
<gene>
    <name evidence="1" type="ORF">M917_1183</name>
</gene>
<reference evidence="1 2" key="1">
    <citation type="journal article" date="2013" name="Genome Announc.">
        <title>Draft Genome Sequence of Psychrobacter aquaticus Strain CMS 56T, Isolated from a Cyanobacterial Mat Sample Collected from Water Bodies in the McMurdo Dry Valley Region of Antarctica.</title>
        <authorList>
            <person name="Reddy G.S."/>
            <person name="Ara S."/>
            <person name="Singh A."/>
            <person name="Kumar Pinnaka A."/>
            <person name="Shivaji S."/>
        </authorList>
    </citation>
    <scope>NUCLEOTIDE SEQUENCE [LARGE SCALE GENOMIC DNA]</scope>
    <source>
        <strain evidence="1 2">CMS 56</strain>
    </source>
</reference>
<protein>
    <submittedName>
        <fullName evidence="1">Uncharacterized protein</fullName>
    </submittedName>
</protein>
<evidence type="ECO:0000313" key="2">
    <source>
        <dbReference type="Proteomes" id="UP000016761"/>
    </source>
</evidence>
<keyword evidence="2" id="KW-1185">Reference proteome</keyword>
<dbReference type="EMBL" id="AUSW01000017">
    <property type="protein sequence ID" value="ERL55939.1"/>
    <property type="molecule type" value="Genomic_DNA"/>
</dbReference>
<dbReference type="Proteomes" id="UP000016761">
    <property type="component" value="Unassembled WGS sequence"/>
</dbReference>
<sequence>MHYLRKQNKYANQYDSDRIRQILDSLEGKKIDSYMKFSVDE</sequence>
<proteinExistence type="predicted"/>
<organism evidence="1 2">
    <name type="scientific">Psychrobacter aquaticus CMS 56</name>
    <dbReference type="NCBI Taxonomy" id="1354303"/>
    <lineage>
        <taxon>Bacteria</taxon>
        <taxon>Pseudomonadati</taxon>
        <taxon>Pseudomonadota</taxon>
        <taxon>Gammaproteobacteria</taxon>
        <taxon>Moraxellales</taxon>
        <taxon>Moraxellaceae</taxon>
        <taxon>Psychrobacter</taxon>
    </lineage>
</organism>